<keyword evidence="12" id="KW-1185">Reference proteome</keyword>
<dbReference type="GO" id="GO:0008270">
    <property type="term" value="F:zinc ion binding"/>
    <property type="evidence" value="ECO:0007669"/>
    <property type="project" value="TreeGrafter"/>
</dbReference>
<comment type="cofactor">
    <cofactor evidence="10">
        <name>Mn(2+)</name>
        <dbReference type="ChEBI" id="CHEBI:29035"/>
    </cofactor>
    <cofactor evidence="10">
        <name>Fe(2+)</name>
        <dbReference type="ChEBI" id="CHEBI:29033"/>
    </cofactor>
    <text evidence="10">Binds 1 Mn(2+) or Fe(2+) ion per subunit.</text>
</comment>
<dbReference type="GO" id="GO:0000976">
    <property type="term" value="F:transcription cis-regulatory region binding"/>
    <property type="evidence" value="ECO:0007669"/>
    <property type="project" value="TreeGrafter"/>
</dbReference>
<feature type="binding site" evidence="9">
    <location>
        <position position="96"/>
    </location>
    <ligand>
        <name>Zn(2+)</name>
        <dbReference type="ChEBI" id="CHEBI:29105"/>
    </ligand>
</feature>
<keyword evidence="10" id="KW-0408">Iron</keyword>
<dbReference type="SUPFAM" id="SSF46785">
    <property type="entry name" value="Winged helix' DNA-binding domain"/>
    <property type="match status" value="1"/>
</dbReference>
<dbReference type="InterPro" id="IPR036388">
    <property type="entry name" value="WH-like_DNA-bd_sf"/>
</dbReference>
<gene>
    <name evidence="11" type="ORF">RCG21_32525</name>
</gene>
<comment type="cofactor">
    <cofactor evidence="9">
        <name>Zn(2+)</name>
        <dbReference type="ChEBI" id="CHEBI:29105"/>
    </cofactor>
    <text evidence="9">Binds 1 zinc ion per subunit.</text>
</comment>
<evidence type="ECO:0000313" key="12">
    <source>
        <dbReference type="Proteomes" id="UP001178888"/>
    </source>
</evidence>
<keyword evidence="6" id="KW-0805">Transcription regulation</keyword>
<protein>
    <submittedName>
        <fullName evidence="11">Fur family transcriptional regulator</fullName>
    </submittedName>
</protein>
<feature type="binding site" evidence="9">
    <location>
        <position position="133"/>
    </location>
    <ligand>
        <name>Zn(2+)</name>
        <dbReference type="ChEBI" id="CHEBI:29105"/>
    </ligand>
</feature>
<dbReference type="Proteomes" id="UP001178888">
    <property type="component" value="Unassembled WGS sequence"/>
</dbReference>
<sequence>MNTKGALQLLKAKGYKYTGQRELLIHCIYDEKRYVSAKEVLGVMQKEYPNLSFDTIYRNLSLFEELGILETTEFKGERLFRFACSDEHHHHHHIICIKCRRTISFVECPMKNIFNVPKGFEITGHKFEIYGYCKDCA</sequence>
<dbReference type="Pfam" id="PF01475">
    <property type="entry name" value="FUR"/>
    <property type="match status" value="1"/>
</dbReference>
<feature type="binding site" evidence="9">
    <location>
        <position position="136"/>
    </location>
    <ligand>
        <name>Zn(2+)</name>
        <dbReference type="ChEBI" id="CHEBI:29105"/>
    </ligand>
</feature>
<evidence type="ECO:0000256" key="3">
    <source>
        <dbReference type="ARBA" id="ARBA00022490"/>
    </source>
</evidence>
<dbReference type="GO" id="GO:0005737">
    <property type="term" value="C:cytoplasm"/>
    <property type="evidence" value="ECO:0007669"/>
    <property type="project" value="UniProtKB-SubCell"/>
</dbReference>
<reference evidence="11" key="1">
    <citation type="submission" date="2023-08" db="EMBL/GenBank/DDBJ databases">
        <title>Nitrogen cycling bacteria in agricultural field soils.</title>
        <authorList>
            <person name="Jang J."/>
        </authorList>
    </citation>
    <scope>NUCLEOTIDE SEQUENCE</scope>
    <source>
        <strain evidence="11">PS3-36</strain>
    </source>
</reference>
<keyword evidence="7" id="KW-0238">DNA-binding</keyword>
<feature type="binding site" evidence="9">
    <location>
        <position position="99"/>
    </location>
    <ligand>
        <name>Zn(2+)</name>
        <dbReference type="ChEBI" id="CHEBI:29105"/>
    </ligand>
</feature>
<evidence type="ECO:0000256" key="4">
    <source>
        <dbReference type="ARBA" id="ARBA00022491"/>
    </source>
</evidence>
<comment type="subcellular location">
    <subcellularLocation>
        <location evidence="1">Cytoplasm</location>
    </subcellularLocation>
</comment>
<dbReference type="PANTHER" id="PTHR33202:SF1">
    <property type="entry name" value="FERRIC UPTAKE REGULATION PROTEIN"/>
    <property type="match status" value="1"/>
</dbReference>
<evidence type="ECO:0000256" key="6">
    <source>
        <dbReference type="ARBA" id="ARBA00023015"/>
    </source>
</evidence>
<dbReference type="Gene3D" id="3.30.1490.190">
    <property type="match status" value="1"/>
</dbReference>
<organism evidence="11 12">
    <name type="scientific">Bacillus salipaludis</name>
    <dbReference type="NCBI Taxonomy" id="2547811"/>
    <lineage>
        <taxon>Bacteria</taxon>
        <taxon>Bacillati</taxon>
        <taxon>Bacillota</taxon>
        <taxon>Bacilli</taxon>
        <taxon>Bacillales</taxon>
        <taxon>Bacillaceae</taxon>
        <taxon>Bacillus</taxon>
    </lineage>
</organism>
<keyword evidence="8" id="KW-0804">Transcription</keyword>
<evidence type="ECO:0000256" key="8">
    <source>
        <dbReference type="ARBA" id="ARBA00023163"/>
    </source>
</evidence>
<evidence type="ECO:0000256" key="1">
    <source>
        <dbReference type="ARBA" id="ARBA00004496"/>
    </source>
</evidence>
<dbReference type="PANTHER" id="PTHR33202">
    <property type="entry name" value="ZINC UPTAKE REGULATION PROTEIN"/>
    <property type="match status" value="1"/>
</dbReference>
<dbReference type="RefSeq" id="WP_308914547.1">
    <property type="nucleotide sequence ID" value="NZ_JAVGVR010000002.1"/>
</dbReference>
<dbReference type="CDD" id="cd07153">
    <property type="entry name" value="Fur_like"/>
    <property type="match status" value="1"/>
</dbReference>
<evidence type="ECO:0000256" key="2">
    <source>
        <dbReference type="ARBA" id="ARBA00007957"/>
    </source>
</evidence>
<keyword evidence="9" id="KW-0479">Metal-binding</keyword>
<dbReference type="Gene3D" id="1.10.10.10">
    <property type="entry name" value="Winged helix-like DNA-binding domain superfamily/Winged helix DNA-binding domain"/>
    <property type="match status" value="1"/>
</dbReference>
<keyword evidence="3" id="KW-0963">Cytoplasm</keyword>
<feature type="binding site" evidence="10">
    <location>
        <position position="90"/>
    </location>
    <ligand>
        <name>Fe cation</name>
        <dbReference type="ChEBI" id="CHEBI:24875"/>
    </ligand>
</feature>
<dbReference type="EMBL" id="JAVGVR010000002">
    <property type="protein sequence ID" value="MDQ6600922.1"/>
    <property type="molecule type" value="Genomic_DNA"/>
</dbReference>
<comment type="caution">
    <text evidence="11">The sequence shown here is derived from an EMBL/GenBank/DDBJ whole genome shotgun (WGS) entry which is preliminary data.</text>
</comment>
<evidence type="ECO:0000256" key="9">
    <source>
        <dbReference type="PIRSR" id="PIRSR602481-1"/>
    </source>
</evidence>
<dbReference type="GO" id="GO:0045892">
    <property type="term" value="P:negative regulation of DNA-templated transcription"/>
    <property type="evidence" value="ECO:0007669"/>
    <property type="project" value="TreeGrafter"/>
</dbReference>
<accession>A0AA90Z5F8</accession>
<dbReference type="InterPro" id="IPR043135">
    <property type="entry name" value="Fur_C"/>
</dbReference>
<evidence type="ECO:0000256" key="10">
    <source>
        <dbReference type="PIRSR" id="PIRSR602481-2"/>
    </source>
</evidence>
<comment type="similarity">
    <text evidence="2">Belongs to the Fur family.</text>
</comment>
<evidence type="ECO:0000313" key="11">
    <source>
        <dbReference type="EMBL" id="MDQ6600922.1"/>
    </source>
</evidence>
<dbReference type="GO" id="GO:1900376">
    <property type="term" value="P:regulation of secondary metabolite biosynthetic process"/>
    <property type="evidence" value="ECO:0007669"/>
    <property type="project" value="TreeGrafter"/>
</dbReference>
<evidence type="ECO:0000256" key="5">
    <source>
        <dbReference type="ARBA" id="ARBA00022833"/>
    </source>
</evidence>
<proteinExistence type="inferred from homology"/>
<name>A0AA90Z5F8_9BACI</name>
<feature type="binding site" evidence="10">
    <location>
        <position position="125"/>
    </location>
    <ligand>
        <name>Fe cation</name>
        <dbReference type="ChEBI" id="CHEBI:24875"/>
    </ligand>
</feature>
<keyword evidence="4" id="KW-0678">Repressor</keyword>
<keyword evidence="5 9" id="KW-0862">Zinc</keyword>
<dbReference type="AlphaFoldDB" id="A0AA90Z5F8"/>
<dbReference type="GO" id="GO:0003700">
    <property type="term" value="F:DNA-binding transcription factor activity"/>
    <property type="evidence" value="ECO:0007669"/>
    <property type="project" value="InterPro"/>
</dbReference>
<dbReference type="InterPro" id="IPR036390">
    <property type="entry name" value="WH_DNA-bd_sf"/>
</dbReference>
<dbReference type="InterPro" id="IPR002481">
    <property type="entry name" value="FUR"/>
</dbReference>
<evidence type="ECO:0000256" key="7">
    <source>
        <dbReference type="ARBA" id="ARBA00023125"/>
    </source>
</evidence>